<accession>A0ACB8L937</accession>
<dbReference type="Proteomes" id="UP000829398">
    <property type="component" value="Chromosome 4"/>
</dbReference>
<evidence type="ECO:0000313" key="2">
    <source>
        <dbReference type="Proteomes" id="UP000829398"/>
    </source>
</evidence>
<protein>
    <submittedName>
        <fullName evidence="1">Uncharacterized protein</fullName>
    </submittedName>
</protein>
<evidence type="ECO:0000313" key="1">
    <source>
        <dbReference type="EMBL" id="KAH9769815.1"/>
    </source>
</evidence>
<comment type="caution">
    <text evidence="1">The sequence shown here is derived from an EMBL/GenBank/DDBJ whole genome shotgun (WGS) entry which is preliminary data.</text>
</comment>
<sequence>MDGELLHHNGFQANLILGTCAVNIVTYSISLYICEGDVSSNDAQEEPSSDDKGSPSSPHAVPGLSSDLAAIHDMGSSSPDVSLSLPSPADEHNDIFVRRSTQSKIPNTRLRDYVCYTTRVLDLAFFSPVPPLSSGVPYHIANFVTCAHFSANHSHFLAVITTLTEPISIERCKARLVILVIEISRGPTGLFLDQRKYTLDILAETDLLGEKLAQSPIDQNHCVALDDGTLYYDPERYRRFIGRLIYLTITRLELCNSVHVLAQFMQCPREIHWEAVIRVLHYLKGHLGRGIDSTAIASSSCPLTYHSLTSYFIFLGGSPISWKTKKQHTVSRSSTEVEYQSMAVTSCELTLLKALLKSLDVSYFLPMHFYCDSQAVLHITTNPVFHERTKHIEIDCHYVRDQIHAGNITVSHVCTYEQLADIFTKALGRHQFENILCKLGIRDHYAPT</sequence>
<proteinExistence type="predicted"/>
<gene>
    <name evidence="1" type="ORF">KPL71_012150</name>
</gene>
<reference evidence="2" key="1">
    <citation type="journal article" date="2023" name="Hortic. Res.">
        <title>A chromosome-level phased genome enabling allele-level studies in sweet orange: a case study on citrus Huanglongbing tolerance.</title>
        <authorList>
            <person name="Wu B."/>
            <person name="Yu Q."/>
            <person name="Deng Z."/>
            <person name="Duan Y."/>
            <person name="Luo F."/>
            <person name="Gmitter F. Jr."/>
        </authorList>
    </citation>
    <scope>NUCLEOTIDE SEQUENCE [LARGE SCALE GENOMIC DNA]</scope>
    <source>
        <strain evidence="2">cv. Valencia</strain>
    </source>
</reference>
<keyword evidence="2" id="KW-1185">Reference proteome</keyword>
<dbReference type="EMBL" id="CM039173">
    <property type="protein sequence ID" value="KAH9769815.1"/>
    <property type="molecule type" value="Genomic_DNA"/>
</dbReference>
<name>A0ACB8L937_CITSI</name>
<organism evidence="1 2">
    <name type="scientific">Citrus sinensis</name>
    <name type="common">Sweet orange</name>
    <name type="synonym">Citrus aurantium var. sinensis</name>
    <dbReference type="NCBI Taxonomy" id="2711"/>
    <lineage>
        <taxon>Eukaryota</taxon>
        <taxon>Viridiplantae</taxon>
        <taxon>Streptophyta</taxon>
        <taxon>Embryophyta</taxon>
        <taxon>Tracheophyta</taxon>
        <taxon>Spermatophyta</taxon>
        <taxon>Magnoliopsida</taxon>
        <taxon>eudicotyledons</taxon>
        <taxon>Gunneridae</taxon>
        <taxon>Pentapetalae</taxon>
        <taxon>rosids</taxon>
        <taxon>malvids</taxon>
        <taxon>Sapindales</taxon>
        <taxon>Rutaceae</taxon>
        <taxon>Aurantioideae</taxon>
        <taxon>Citrus</taxon>
    </lineage>
</organism>